<evidence type="ECO:0000313" key="2">
    <source>
        <dbReference type="EMBL" id="RAL43911.1"/>
    </source>
</evidence>
<name>A0A328DID4_9ASTE</name>
<dbReference type="EMBL" id="NQVE01000151">
    <property type="protein sequence ID" value="RAL43911.1"/>
    <property type="molecule type" value="Genomic_DNA"/>
</dbReference>
<accession>A0A328DID4</accession>
<proteinExistence type="predicted"/>
<gene>
    <name evidence="2" type="ORF">DM860_017651</name>
</gene>
<evidence type="ECO:0000313" key="3">
    <source>
        <dbReference type="Proteomes" id="UP000249390"/>
    </source>
</evidence>
<sequence length="492" mass="51782">MADERAPDPHHLPPYPLPVPSTYGTHATATGNTTAAAATAGARQPFFMVSTCLLQGFNPSQLLPPIETLLGNQFSGSSATGIDPALTAITAGLPPGLSSDPVVPGQPSVAQPYHAPSHVLTNATSHLSPILVPESCPASFDALLSGIMASQDPSSSFMYSSPLQDTSGVPLTSLDPFSQPLNVGHNVLASTARFSSCTPSVCENVSKENVSSMIDFLKIKVLHTAFTHFNWKNIDGAIIKGLVDSDYAMLHVPLSSFSQYKCMAVPGVIVVALIGPNGAAYGQPPAEEILKPITYPHFFQPLNLGSSLAKDVTQEVPVSKVAVHDANDTVNEVSAMVSQLPPFSPPNVRMAKPPLAGHNEAMNMASHGTSTLHEAPVNTTGVATIAHANKSLKKKPSILGPSPSQPISQPRQAVTFAPTIAASKGHQGAPSQKLAVTAPPPSWYGSSCGSPSNTVMRTIQRTQNFLCTSRGWLYNARHFSPNSNFPLAFYFA</sequence>
<dbReference type="AlphaFoldDB" id="A0A328DID4"/>
<feature type="region of interest" description="Disordered" evidence="1">
    <location>
        <begin position="1"/>
        <end position="28"/>
    </location>
</feature>
<comment type="caution">
    <text evidence="2">The sequence shown here is derived from an EMBL/GenBank/DDBJ whole genome shotgun (WGS) entry which is preliminary data.</text>
</comment>
<reference evidence="2 3" key="1">
    <citation type="submission" date="2018-06" db="EMBL/GenBank/DDBJ databases">
        <title>The Genome of Cuscuta australis (Dodder) Provides Insight into the Evolution of Plant Parasitism.</title>
        <authorList>
            <person name="Liu H."/>
        </authorList>
    </citation>
    <scope>NUCLEOTIDE SEQUENCE [LARGE SCALE GENOMIC DNA]</scope>
    <source>
        <strain evidence="3">cv. Yunnan</strain>
        <tissue evidence="2">Vines</tissue>
    </source>
</reference>
<evidence type="ECO:0000256" key="1">
    <source>
        <dbReference type="SAM" id="MobiDB-lite"/>
    </source>
</evidence>
<organism evidence="2 3">
    <name type="scientific">Cuscuta australis</name>
    <dbReference type="NCBI Taxonomy" id="267555"/>
    <lineage>
        <taxon>Eukaryota</taxon>
        <taxon>Viridiplantae</taxon>
        <taxon>Streptophyta</taxon>
        <taxon>Embryophyta</taxon>
        <taxon>Tracheophyta</taxon>
        <taxon>Spermatophyta</taxon>
        <taxon>Magnoliopsida</taxon>
        <taxon>eudicotyledons</taxon>
        <taxon>Gunneridae</taxon>
        <taxon>Pentapetalae</taxon>
        <taxon>asterids</taxon>
        <taxon>lamiids</taxon>
        <taxon>Solanales</taxon>
        <taxon>Convolvulaceae</taxon>
        <taxon>Cuscuteae</taxon>
        <taxon>Cuscuta</taxon>
        <taxon>Cuscuta subgen. Grammica</taxon>
        <taxon>Cuscuta sect. Cleistogrammica</taxon>
    </lineage>
</organism>
<keyword evidence="3" id="KW-1185">Reference proteome</keyword>
<feature type="compositionally biased region" description="Basic and acidic residues" evidence="1">
    <location>
        <begin position="1"/>
        <end position="11"/>
    </location>
</feature>
<protein>
    <submittedName>
        <fullName evidence="2">Uncharacterized protein</fullName>
    </submittedName>
</protein>
<dbReference type="Proteomes" id="UP000249390">
    <property type="component" value="Unassembled WGS sequence"/>
</dbReference>